<dbReference type="AlphaFoldDB" id="A0A3R9Q5F7"/>
<feature type="region of interest" description="Disordered" evidence="1">
    <location>
        <begin position="1"/>
        <end position="25"/>
    </location>
</feature>
<name>A0A3R9Q5F7_9BACI</name>
<dbReference type="SUPFAM" id="SSF55594">
    <property type="entry name" value="HPr-like"/>
    <property type="match status" value="1"/>
</dbReference>
<keyword evidence="4" id="KW-1185">Reference proteome</keyword>
<evidence type="ECO:0000313" key="3">
    <source>
        <dbReference type="EMBL" id="RSL34029.1"/>
    </source>
</evidence>
<dbReference type="InterPro" id="IPR000032">
    <property type="entry name" value="HPr-like"/>
</dbReference>
<proteinExistence type="predicted"/>
<evidence type="ECO:0000256" key="1">
    <source>
        <dbReference type="SAM" id="MobiDB-lite"/>
    </source>
</evidence>
<dbReference type="Proteomes" id="UP000275076">
    <property type="component" value="Unassembled WGS sequence"/>
</dbReference>
<protein>
    <submittedName>
        <fullName evidence="3">HPr family phosphocarrier protein</fullName>
    </submittedName>
</protein>
<accession>A0A3R9Q5F7</accession>
<evidence type="ECO:0000313" key="4">
    <source>
        <dbReference type="Proteomes" id="UP000275076"/>
    </source>
</evidence>
<evidence type="ECO:0000259" key="2">
    <source>
        <dbReference type="Pfam" id="PF00381"/>
    </source>
</evidence>
<reference evidence="3 4" key="1">
    <citation type="submission" date="2018-10" db="EMBL/GenBank/DDBJ databases">
        <title>Draft genome sequence of Bacillus salarius IM0101, isolated from a hypersaline soil in Inner Mongolia, China.</title>
        <authorList>
            <person name="Yamprayoonswat W."/>
            <person name="Boonvisut S."/>
            <person name="Jumpathong W."/>
            <person name="Sittihan S."/>
            <person name="Ruangsuj P."/>
            <person name="Wanthongcharoen S."/>
            <person name="Thongpramul N."/>
            <person name="Pimmason S."/>
            <person name="Yu B."/>
            <person name="Yasawong M."/>
        </authorList>
    </citation>
    <scope>NUCLEOTIDE SEQUENCE [LARGE SCALE GENOMIC DNA]</scope>
    <source>
        <strain evidence="3 4">IM0101</strain>
    </source>
</reference>
<sequence>MSFKRKKMSEAIELSQNMDSGSFDPQKMTNIVHKAHEFKSSIVLHTQNRTVDVKSFLGVSISLIRGSESILEIHGEDEEEAKEEMVKAFSNYGMDVEIKE</sequence>
<dbReference type="Pfam" id="PF00381">
    <property type="entry name" value="PTS-HPr"/>
    <property type="match status" value="1"/>
</dbReference>
<feature type="domain" description="HPr" evidence="2">
    <location>
        <begin position="29"/>
        <end position="90"/>
    </location>
</feature>
<gene>
    <name evidence="3" type="ORF">D7Z54_07920</name>
</gene>
<dbReference type="InterPro" id="IPR035895">
    <property type="entry name" value="HPr-like_sf"/>
</dbReference>
<dbReference type="RefSeq" id="WP_125555298.1">
    <property type="nucleotide sequence ID" value="NZ_RBVX01000005.1"/>
</dbReference>
<organism evidence="3 4">
    <name type="scientific">Salibacterium salarium</name>
    <dbReference type="NCBI Taxonomy" id="284579"/>
    <lineage>
        <taxon>Bacteria</taxon>
        <taxon>Bacillati</taxon>
        <taxon>Bacillota</taxon>
        <taxon>Bacilli</taxon>
        <taxon>Bacillales</taxon>
        <taxon>Bacillaceae</taxon>
    </lineage>
</organism>
<comment type="caution">
    <text evidence="3">The sequence shown here is derived from an EMBL/GenBank/DDBJ whole genome shotgun (WGS) entry which is preliminary data.</text>
</comment>
<dbReference type="Gene3D" id="3.30.1340.10">
    <property type="entry name" value="HPr-like"/>
    <property type="match status" value="1"/>
</dbReference>
<dbReference type="OrthoDB" id="2879525at2"/>
<dbReference type="EMBL" id="RBVX01000005">
    <property type="protein sequence ID" value="RSL34029.1"/>
    <property type="molecule type" value="Genomic_DNA"/>
</dbReference>